<dbReference type="AlphaFoldDB" id="I2GRN9"/>
<proteinExistence type="predicted"/>
<dbReference type="Proteomes" id="UP000009309">
    <property type="component" value="Unassembled WGS sequence"/>
</dbReference>
<gene>
    <name evidence="1" type="ORF">BN8_05925</name>
</gene>
<keyword evidence="2" id="KW-1185">Reference proteome</keyword>
<name>I2GRN9_9BACT</name>
<reference evidence="1 2" key="1">
    <citation type="journal article" date="2012" name="J. Bacteriol.">
        <title>Genome Sequence of the Filamentous Bacterium Fibrisoma limi BUZ 3T.</title>
        <authorList>
            <person name="Filippini M."/>
            <person name="Qi W."/>
            <person name="Jaenicke S."/>
            <person name="Goesmann A."/>
            <person name="Smits T.H."/>
            <person name="Bagheri H.C."/>
        </authorList>
    </citation>
    <scope>NUCLEOTIDE SEQUENCE [LARGE SCALE GENOMIC DNA]</scope>
    <source>
        <strain evidence="2">BUZ 3T</strain>
    </source>
</reference>
<evidence type="ECO:0000313" key="1">
    <source>
        <dbReference type="EMBL" id="CCH56567.1"/>
    </source>
</evidence>
<protein>
    <submittedName>
        <fullName evidence="1">Uncharacterized protein</fullName>
    </submittedName>
</protein>
<evidence type="ECO:0000313" key="2">
    <source>
        <dbReference type="Proteomes" id="UP000009309"/>
    </source>
</evidence>
<dbReference type="EMBL" id="CAIT01000009">
    <property type="protein sequence ID" value="CCH56567.1"/>
    <property type="molecule type" value="Genomic_DNA"/>
</dbReference>
<organism evidence="1 2">
    <name type="scientific">Fibrisoma limi BUZ 3</name>
    <dbReference type="NCBI Taxonomy" id="1185876"/>
    <lineage>
        <taxon>Bacteria</taxon>
        <taxon>Pseudomonadati</taxon>
        <taxon>Bacteroidota</taxon>
        <taxon>Cytophagia</taxon>
        <taxon>Cytophagales</taxon>
        <taxon>Spirosomataceae</taxon>
        <taxon>Fibrisoma</taxon>
    </lineage>
</organism>
<accession>I2GRN9</accession>
<sequence>MYQSHLRVLKFGIWTEGRRVEVSINRTFGY</sequence>
<comment type="caution">
    <text evidence="1">The sequence shown here is derived from an EMBL/GenBank/DDBJ whole genome shotgun (WGS) entry which is preliminary data.</text>
</comment>